<evidence type="ECO:0000256" key="1">
    <source>
        <dbReference type="ARBA" id="ARBA00008791"/>
    </source>
</evidence>
<evidence type="ECO:0000313" key="4">
    <source>
        <dbReference type="Proteomes" id="UP001589654"/>
    </source>
</evidence>
<dbReference type="InterPro" id="IPR006015">
    <property type="entry name" value="Universal_stress_UspA"/>
</dbReference>
<feature type="domain" description="UspA" evidence="2">
    <location>
        <begin position="5"/>
        <end position="142"/>
    </location>
</feature>
<dbReference type="Pfam" id="PF00582">
    <property type="entry name" value="Usp"/>
    <property type="match status" value="1"/>
</dbReference>
<dbReference type="RefSeq" id="WP_290249486.1">
    <property type="nucleotide sequence ID" value="NZ_JAUFQT010000002.1"/>
</dbReference>
<dbReference type="PANTHER" id="PTHR46268">
    <property type="entry name" value="STRESS RESPONSE PROTEIN NHAX"/>
    <property type="match status" value="1"/>
</dbReference>
<dbReference type="Proteomes" id="UP001589654">
    <property type="component" value="Unassembled WGS sequence"/>
</dbReference>
<gene>
    <name evidence="3" type="ORF">ACFFUR_09655</name>
</gene>
<evidence type="ECO:0000259" key="2">
    <source>
        <dbReference type="Pfam" id="PF00582"/>
    </source>
</evidence>
<dbReference type="InterPro" id="IPR006016">
    <property type="entry name" value="UspA"/>
</dbReference>
<dbReference type="EMBL" id="JBHMEW010000057">
    <property type="protein sequence ID" value="MFB9212074.1"/>
    <property type="molecule type" value="Genomic_DNA"/>
</dbReference>
<organism evidence="3 4">
    <name type="scientific">Echinicola jeungdonensis</name>
    <dbReference type="NCBI Taxonomy" id="709343"/>
    <lineage>
        <taxon>Bacteria</taxon>
        <taxon>Pseudomonadati</taxon>
        <taxon>Bacteroidota</taxon>
        <taxon>Cytophagia</taxon>
        <taxon>Cytophagales</taxon>
        <taxon>Cyclobacteriaceae</taxon>
        <taxon>Echinicola</taxon>
    </lineage>
</organism>
<dbReference type="PRINTS" id="PR01438">
    <property type="entry name" value="UNVRSLSTRESS"/>
</dbReference>
<dbReference type="SUPFAM" id="SSF52402">
    <property type="entry name" value="Adenine nucleotide alpha hydrolases-like"/>
    <property type="match status" value="2"/>
</dbReference>
<accession>A0ABV5J5H2</accession>
<dbReference type="Gene3D" id="3.40.50.12370">
    <property type="match status" value="1"/>
</dbReference>
<dbReference type="CDD" id="cd00293">
    <property type="entry name" value="USP-like"/>
    <property type="match status" value="1"/>
</dbReference>
<keyword evidence="4" id="KW-1185">Reference proteome</keyword>
<comment type="caution">
    <text evidence="3">The sequence shown here is derived from an EMBL/GenBank/DDBJ whole genome shotgun (WGS) entry which is preliminary data.</text>
</comment>
<sequence>MKTFTILCPTDFSECSLNAIEYAAKIGEQYQADLILFHVPDKDDYKKLFRQPGMDLLSFAKKKMDNLVEEVERESCGKGLNSCKGILLEGKTVQTIITFANENKVDLIIMGTEGVNDIKHNFIGSRSSKVIDEALQDVMIVPRKVFFKTPRKFVYATDYLEEDKLAIQKVVEMAEFFDSEIDIVHVGTKNKIIDKALHQTMISEIKPFIRYEKVSYVLKTYRDEPGLGLENYLITAKGDILVTLSKKKSWFDQLFTKNLSKKMSYFINKPLWVIKSI</sequence>
<proteinExistence type="inferred from homology"/>
<comment type="similarity">
    <text evidence="1">Belongs to the universal stress protein A family.</text>
</comment>
<protein>
    <submittedName>
        <fullName evidence="3">Universal stress protein</fullName>
    </submittedName>
</protein>
<evidence type="ECO:0000313" key="3">
    <source>
        <dbReference type="EMBL" id="MFB9212074.1"/>
    </source>
</evidence>
<dbReference type="PANTHER" id="PTHR46268:SF6">
    <property type="entry name" value="UNIVERSAL STRESS PROTEIN UP12"/>
    <property type="match status" value="1"/>
</dbReference>
<reference evidence="3 4" key="1">
    <citation type="submission" date="2024-09" db="EMBL/GenBank/DDBJ databases">
        <authorList>
            <person name="Sun Q."/>
            <person name="Mori K."/>
        </authorList>
    </citation>
    <scope>NUCLEOTIDE SEQUENCE [LARGE SCALE GENOMIC DNA]</scope>
    <source>
        <strain evidence="3 4">CECT 7682</strain>
    </source>
</reference>
<name>A0ABV5J5H2_9BACT</name>